<proteinExistence type="predicted"/>
<gene>
    <name evidence="1" type="ORF">WMO43_13450</name>
</gene>
<organism evidence="1 2">
    <name type="scientific">Maccoyibacter intestinihominis</name>
    <dbReference type="NCBI Taxonomy" id="3133499"/>
    <lineage>
        <taxon>Bacteria</taxon>
        <taxon>Bacillati</taxon>
        <taxon>Bacillota</taxon>
        <taxon>Clostridia</taxon>
        <taxon>Lachnospirales</taxon>
        <taxon>Lachnospiraceae</taxon>
        <taxon>Maccoyibacter</taxon>
    </lineage>
</organism>
<reference evidence="1 2" key="1">
    <citation type="submission" date="2024-03" db="EMBL/GenBank/DDBJ databases">
        <title>Human intestinal bacterial collection.</title>
        <authorList>
            <person name="Pauvert C."/>
            <person name="Hitch T.C.A."/>
            <person name="Clavel T."/>
        </authorList>
    </citation>
    <scope>NUCLEOTIDE SEQUENCE [LARGE SCALE GENOMIC DNA]</scope>
    <source>
        <strain evidence="1 2">CLA-AA-H185</strain>
    </source>
</reference>
<evidence type="ECO:0000313" key="1">
    <source>
        <dbReference type="EMBL" id="MEQ2558852.1"/>
    </source>
</evidence>
<comment type="caution">
    <text evidence="1">The sequence shown here is derived from an EMBL/GenBank/DDBJ whole genome shotgun (WGS) entry which is preliminary data.</text>
</comment>
<sequence length="81" mass="9371">MAKRKETECAVGNRQDEEEILKTYQTEDYDYLANSATGMDCTGLMHRTPSNENEMESYQEVYQYLPPNVRVDAMDGKDSHK</sequence>
<keyword evidence="2" id="KW-1185">Reference proteome</keyword>
<dbReference type="EMBL" id="JBBMEX010000018">
    <property type="protein sequence ID" value="MEQ2558852.1"/>
    <property type="molecule type" value="Genomic_DNA"/>
</dbReference>
<dbReference type="RefSeq" id="WP_353531534.1">
    <property type="nucleotide sequence ID" value="NZ_JBBMEX010000018.1"/>
</dbReference>
<protein>
    <submittedName>
        <fullName evidence="1">Uncharacterized protein</fullName>
    </submittedName>
</protein>
<accession>A0ABV1HGM2</accession>
<name>A0ABV1HGM2_9FIRM</name>
<evidence type="ECO:0000313" key="2">
    <source>
        <dbReference type="Proteomes" id="UP001454489"/>
    </source>
</evidence>
<dbReference type="Proteomes" id="UP001454489">
    <property type="component" value="Unassembled WGS sequence"/>
</dbReference>